<dbReference type="InterPro" id="IPR011006">
    <property type="entry name" value="CheY-like_superfamily"/>
</dbReference>
<organism evidence="6 7">
    <name type="scientific">Prosthecomicrobium pneumaticum</name>
    <dbReference type="NCBI Taxonomy" id="81895"/>
    <lineage>
        <taxon>Bacteria</taxon>
        <taxon>Pseudomonadati</taxon>
        <taxon>Pseudomonadota</taxon>
        <taxon>Alphaproteobacteria</taxon>
        <taxon>Hyphomicrobiales</taxon>
        <taxon>Kaistiaceae</taxon>
        <taxon>Prosthecomicrobium</taxon>
    </lineage>
</organism>
<accession>A0A7W9FNL4</accession>
<dbReference type="RefSeq" id="WP_183857259.1">
    <property type="nucleotide sequence ID" value="NZ_JACHOO010000006.1"/>
</dbReference>
<reference evidence="6 7" key="1">
    <citation type="submission" date="2020-08" db="EMBL/GenBank/DDBJ databases">
        <title>Genomic Encyclopedia of Type Strains, Phase IV (KMG-IV): sequencing the most valuable type-strain genomes for metagenomic binning, comparative biology and taxonomic classification.</title>
        <authorList>
            <person name="Goeker M."/>
        </authorList>
    </citation>
    <scope>NUCLEOTIDE SEQUENCE [LARGE SCALE GENOMIC DNA]</scope>
    <source>
        <strain evidence="6 7">DSM 16268</strain>
    </source>
</reference>
<evidence type="ECO:0000256" key="4">
    <source>
        <dbReference type="PROSITE-ProRule" id="PRU00169"/>
    </source>
</evidence>
<evidence type="ECO:0000313" key="6">
    <source>
        <dbReference type="EMBL" id="MBB5753974.1"/>
    </source>
</evidence>
<evidence type="ECO:0000256" key="2">
    <source>
        <dbReference type="ARBA" id="ARBA00023015"/>
    </source>
</evidence>
<dbReference type="AlphaFoldDB" id="A0A7W9FNL4"/>
<dbReference type="SUPFAM" id="SSF52172">
    <property type="entry name" value="CheY-like"/>
    <property type="match status" value="1"/>
</dbReference>
<comment type="caution">
    <text evidence="6">The sequence shown here is derived from an EMBL/GenBank/DDBJ whole genome shotgun (WGS) entry which is preliminary data.</text>
</comment>
<keyword evidence="6" id="KW-0238">DNA-binding</keyword>
<dbReference type="PANTHER" id="PTHR44591">
    <property type="entry name" value="STRESS RESPONSE REGULATOR PROTEIN 1"/>
    <property type="match status" value="1"/>
</dbReference>
<evidence type="ECO:0000259" key="5">
    <source>
        <dbReference type="PROSITE" id="PS50110"/>
    </source>
</evidence>
<sequence>MKRILLVEDEILISLNSSMLLEDEGFAVDVAFNGEQGLDLALARSPDLIVTDYMMPRMDGLTFIMEARARGVTVPILLTTSMPEKGLSETYRGGHDAYLAKPYNAEQLLALVRRLLG</sequence>
<keyword evidence="7" id="KW-1185">Reference proteome</keyword>
<keyword evidence="2" id="KW-0805">Transcription regulation</keyword>
<dbReference type="Pfam" id="PF00072">
    <property type="entry name" value="Response_reg"/>
    <property type="match status" value="1"/>
</dbReference>
<evidence type="ECO:0000256" key="3">
    <source>
        <dbReference type="ARBA" id="ARBA00023163"/>
    </source>
</evidence>
<gene>
    <name evidence="6" type="ORF">GGQ63_003049</name>
</gene>
<keyword evidence="1 4" id="KW-0597">Phosphoprotein</keyword>
<feature type="modified residue" description="4-aspartylphosphate" evidence="4">
    <location>
        <position position="52"/>
    </location>
</feature>
<dbReference type="EMBL" id="JACHOO010000006">
    <property type="protein sequence ID" value="MBB5753974.1"/>
    <property type="molecule type" value="Genomic_DNA"/>
</dbReference>
<evidence type="ECO:0000313" key="7">
    <source>
        <dbReference type="Proteomes" id="UP000523821"/>
    </source>
</evidence>
<dbReference type="GO" id="GO:0000160">
    <property type="term" value="P:phosphorelay signal transduction system"/>
    <property type="evidence" value="ECO:0007669"/>
    <property type="project" value="InterPro"/>
</dbReference>
<evidence type="ECO:0000256" key="1">
    <source>
        <dbReference type="ARBA" id="ARBA00022553"/>
    </source>
</evidence>
<dbReference type="Proteomes" id="UP000523821">
    <property type="component" value="Unassembled WGS sequence"/>
</dbReference>
<dbReference type="PROSITE" id="PS50110">
    <property type="entry name" value="RESPONSE_REGULATORY"/>
    <property type="match status" value="1"/>
</dbReference>
<protein>
    <submittedName>
        <fullName evidence="6">DNA-binding response OmpR family regulator</fullName>
    </submittedName>
</protein>
<dbReference type="PANTHER" id="PTHR44591:SF3">
    <property type="entry name" value="RESPONSE REGULATORY DOMAIN-CONTAINING PROTEIN"/>
    <property type="match status" value="1"/>
</dbReference>
<dbReference type="GO" id="GO:0003677">
    <property type="term" value="F:DNA binding"/>
    <property type="evidence" value="ECO:0007669"/>
    <property type="project" value="UniProtKB-KW"/>
</dbReference>
<dbReference type="InterPro" id="IPR050595">
    <property type="entry name" value="Bact_response_regulator"/>
</dbReference>
<dbReference type="SMART" id="SM00448">
    <property type="entry name" value="REC"/>
    <property type="match status" value="1"/>
</dbReference>
<dbReference type="Gene3D" id="3.40.50.2300">
    <property type="match status" value="1"/>
</dbReference>
<name>A0A7W9FNL4_9HYPH</name>
<feature type="domain" description="Response regulatory" evidence="5">
    <location>
        <begin position="3"/>
        <end position="116"/>
    </location>
</feature>
<keyword evidence="3" id="KW-0804">Transcription</keyword>
<dbReference type="InterPro" id="IPR001789">
    <property type="entry name" value="Sig_transdc_resp-reg_receiver"/>
</dbReference>
<proteinExistence type="predicted"/>